<dbReference type="PROSITE" id="PS00107">
    <property type="entry name" value="PROTEIN_KINASE_ATP"/>
    <property type="match status" value="1"/>
</dbReference>
<evidence type="ECO:0000256" key="7">
    <source>
        <dbReference type="SAM" id="Coils"/>
    </source>
</evidence>
<comment type="caution">
    <text evidence="10">The sequence shown here is derived from an EMBL/GenBank/DDBJ whole genome shotgun (WGS) entry which is preliminary data.</text>
</comment>
<evidence type="ECO:0000313" key="11">
    <source>
        <dbReference type="Proteomes" id="UP000574390"/>
    </source>
</evidence>
<dbReference type="Proteomes" id="UP000574390">
    <property type="component" value="Unassembled WGS sequence"/>
</dbReference>
<dbReference type="GO" id="GO:0005524">
    <property type="term" value="F:ATP binding"/>
    <property type="evidence" value="ECO:0007669"/>
    <property type="project" value="UniProtKB-UniRule"/>
</dbReference>
<dbReference type="GO" id="GO:0005952">
    <property type="term" value="C:cAMP-dependent protein kinase complex"/>
    <property type="evidence" value="ECO:0007669"/>
    <property type="project" value="TreeGrafter"/>
</dbReference>
<dbReference type="PANTHER" id="PTHR24353:SF37">
    <property type="entry name" value="CAMP-DEPENDENT PROTEIN KINASE CATALYTIC SUBUNIT PRKX"/>
    <property type="match status" value="1"/>
</dbReference>
<dbReference type="GO" id="GO:0004691">
    <property type="term" value="F:cAMP-dependent protein kinase activity"/>
    <property type="evidence" value="ECO:0007669"/>
    <property type="project" value="TreeGrafter"/>
</dbReference>
<feature type="region of interest" description="Disordered" evidence="8">
    <location>
        <begin position="1"/>
        <end position="27"/>
    </location>
</feature>
<evidence type="ECO:0000256" key="8">
    <source>
        <dbReference type="SAM" id="MobiDB-lite"/>
    </source>
</evidence>
<feature type="binding site" evidence="6">
    <location>
        <position position="205"/>
    </location>
    <ligand>
        <name>ATP</name>
        <dbReference type="ChEBI" id="CHEBI:30616"/>
    </ligand>
</feature>
<evidence type="ECO:0000256" key="1">
    <source>
        <dbReference type="ARBA" id="ARBA00022527"/>
    </source>
</evidence>
<dbReference type="AlphaFoldDB" id="A0A7J6PGR0"/>
<dbReference type="EMBL" id="JABANM010035921">
    <property type="protein sequence ID" value="KAF4694581.1"/>
    <property type="molecule type" value="Genomic_DNA"/>
</dbReference>
<keyword evidence="3 6" id="KW-0547">Nucleotide-binding</keyword>
<sequence>MKLTIPIPKFTSAGGSPNESPDVSPRTIEDSEELRLEILKGTRRFAKYIPERTLLRVARGDIMRRVVSDDPTGCILELEVEGPSSWFLVALRDSFNNSKPLRSKLITGVGLGPFTQSLTVRLQPAATIGYSINLPALRNELGEALYFLLVSRVVLCEAATLPVTCLMPMGLLGKGTFGAVKRVKVAHSEDSGDMAVDMALKCVKKSNRSRSLKILERERDLLKKVDHPCIVRQAATLQDEKYVYFLLECCAGGDLHTCMRRIGLLSFEAGKFVAGSVHSALQHLHRVHRIVFRDLKPENLLLDSRGYLKLADFGSAKKFHKTGPKRTFSLVGTAHYMAPEVILGSGYSYEYDYWSLGVLLFECLFGPKPFGEAVMFHDSEHLQIFHTIASADREPPSFRPFRTPQLNEEERALCEKTVSALLCYDPAERASNIRRIAEFGMLAGYDPALIWRRSAVSPLIPTTPSDGDHDGRKYLMLGMLTLKSQCISSIHMTRGKRRRSVVERHIVESEQQKQEIHELQLTVTNLREQLESCRAVEAEVIAGTESGTAGSQQEAGSAYQEVEKLTGQAESLKQRLRALERELENANIRAVAEKERHAKTYKACEVTVRQAEKQLTIVTDALNKAANRITTLGIEVEGLRRQVKDMDRAKSRLADQKTQLDDRSIAALRQELEPANEVKAEQACRLEAMCEEKKQLRQEIEELKQAVECPDSESSTVALGISTVSTVFRLLAQRLRSIIWSYIFKKRETRSTKKICRYAF</sequence>
<accession>A0A7J6PGR0</accession>
<dbReference type="InterPro" id="IPR000719">
    <property type="entry name" value="Prot_kinase_dom"/>
</dbReference>
<reference evidence="10 11" key="1">
    <citation type="submission" date="2020-04" db="EMBL/GenBank/DDBJ databases">
        <title>Perkinsus olseni comparative genomics.</title>
        <authorList>
            <person name="Bogema D.R."/>
        </authorList>
    </citation>
    <scope>NUCLEOTIDE SEQUENCE [LARGE SCALE GENOMIC DNA]</scope>
    <source>
        <strain evidence="10">ATCC PRA-205</strain>
    </source>
</reference>
<dbReference type="Gene3D" id="3.30.200.20">
    <property type="entry name" value="Phosphorylase Kinase, domain 1"/>
    <property type="match status" value="1"/>
</dbReference>
<evidence type="ECO:0000313" key="10">
    <source>
        <dbReference type="EMBL" id="KAF4694581.1"/>
    </source>
</evidence>
<dbReference type="SUPFAM" id="SSF56112">
    <property type="entry name" value="Protein kinase-like (PK-like)"/>
    <property type="match status" value="1"/>
</dbReference>
<evidence type="ECO:0000259" key="9">
    <source>
        <dbReference type="PROSITE" id="PS50011"/>
    </source>
</evidence>
<keyword evidence="5 6" id="KW-0067">ATP-binding</keyword>
<keyword evidence="1" id="KW-0723">Serine/threonine-protein kinase</keyword>
<evidence type="ECO:0000256" key="2">
    <source>
        <dbReference type="ARBA" id="ARBA00022679"/>
    </source>
</evidence>
<evidence type="ECO:0000256" key="6">
    <source>
        <dbReference type="PROSITE-ProRule" id="PRU10141"/>
    </source>
</evidence>
<evidence type="ECO:0000256" key="5">
    <source>
        <dbReference type="ARBA" id="ARBA00022840"/>
    </source>
</evidence>
<keyword evidence="4" id="KW-0418">Kinase</keyword>
<feature type="domain" description="Protein kinase" evidence="9">
    <location>
        <begin position="166"/>
        <end position="449"/>
    </location>
</feature>
<evidence type="ECO:0000256" key="4">
    <source>
        <dbReference type="ARBA" id="ARBA00022777"/>
    </source>
</evidence>
<dbReference type="SMART" id="SM00220">
    <property type="entry name" value="S_TKc"/>
    <property type="match status" value="1"/>
</dbReference>
<feature type="coiled-coil region" evidence="7">
    <location>
        <begin position="502"/>
        <end position="713"/>
    </location>
</feature>
<dbReference type="PANTHER" id="PTHR24353">
    <property type="entry name" value="CYCLIC NUCLEOTIDE-DEPENDENT PROTEIN KINASE"/>
    <property type="match status" value="1"/>
</dbReference>
<dbReference type="InterPro" id="IPR017441">
    <property type="entry name" value="Protein_kinase_ATP_BS"/>
</dbReference>
<keyword evidence="7" id="KW-0175">Coiled coil</keyword>
<dbReference type="Gene3D" id="1.10.510.10">
    <property type="entry name" value="Transferase(Phosphotransferase) domain 1"/>
    <property type="match status" value="1"/>
</dbReference>
<dbReference type="InterPro" id="IPR011009">
    <property type="entry name" value="Kinase-like_dom_sf"/>
</dbReference>
<gene>
    <name evidence="10" type="ORF">FOZ62_009602</name>
</gene>
<name>A0A7J6PGR0_PEROL</name>
<protein>
    <recommendedName>
        <fullName evidence="9">Protein kinase domain-containing protein</fullName>
    </recommendedName>
</protein>
<evidence type="ECO:0000256" key="3">
    <source>
        <dbReference type="ARBA" id="ARBA00022741"/>
    </source>
</evidence>
<dbReference type="Pfam" id="PF00069">
    <property type="entry name" value="Pkinase"/>
    <property type="match status" value="1"/>
</dbReference>
<organism evidence="10 11">
    <name type="scientific">Perkinsus olseni</name>
    <name type="common">Perkinsus atlanticus</name>
    <dbReference type="NCBI Taxonomy" id="32597"/>
    <lineage>
        <taxon>Eukaryota</taxon>
        <taxon>Sar</taxon>
        <taxon>Alveolata</taxon>
        <taxon>Perkinsozoa</taxon>
        <taxon>Perkinsea</taxon>
        <taxon>Perkinsida</taxon>
        <taxon>Perkinsidae</taxon>
        <taxon>Perkinsus</taxon>
    </lineage>
</organism>
<proteinExistence type="predicted"/>
<dbReference type="PROSITE" id="PS50011">
    <property type="entry name" value="PROTEIN_KINASE_DOM"/>
    <property type="match status" value="1"/>
</dbReference>
<keyword evidence="2" id="KW-0808">Transferase</keyword>